<evidence type="ECO:0000256" key="1">
    <source>
        <dbReference type="ARBA" id="ARBA00007633"/>
    </source>
</evidence>
<gene>
    <name evidence="10" type="primary">TCTN1</name>
</gene>
<keyword evidence="11" id="KW-1185">Reference proteome</keyword>
<evidence type="ECO:0000256" key="4">
    <source>
        <dbReference type="ARBA" id="ARBA00022794"/>
    </source>
</evidence>
<sequence>MGWRGVLWLLLVFLSPGAARGPDPESQTRTHTESPRGPDPAAEVGTASQAPGTLAPRLPKQEAQRPSPLTDVSTLCVCDLIAEECDANCCCDPDCSSADFSVFSTCSVDVVKDDDHFCFQKTATYEMDLQAEPPKRLFQLTDKVNPSLFCLYTLNYKAALSFITPEFPNENDFDNFLTKSDNFARTKELDISHPTMLNAPTATKYMYRIPVQTSDSFLMLPCPLVTIHCTDNNPVGFLMNQIFRCNRRVTLEQCGEDKALSMAHYIQPKILAEPNSSKEIPITVRSVLLKSLNKTVTYHPQSDVLLQPTFVNISGLKVCTNVVLQLMYSITYTETGEITKADSHFLLGTISSTMLPLQQQFQVQFLQQNVKSFRVSGNPGYIPGQPLLAGFEKGSRIIQSSNRNRQITVFYSTDEQNCLLVEGLRKPILFGYNMMTSCKLRLNTTLNCQLVEERLKKLLMGQNFPQYVSSFGNSPVQNLQEWVPVRFFTQTLHRREPCVIPMTFEIKVKWTKYGSLMNPQARINSVTAKLTSNYFSKTELEYDNTMQVSTVVSFVDVSAPAKAGYKARPTIDAKLPSNFFFPFV</sequence>
<feature type="domain" description="Tectonic-1-3 N-terminal" evidence="9">
    <location>
        <begin position="56"/>
        <end position="173"/>
    </location>
</feature>
<proteinExistence type="inferred from homology"/>
<dbReference type="InParanoid" id="G3WLC6"/>
<dbReference type="Proteomes" id="UP000007648">
    <property type="component" value="Unassembled WGS sequence"/>
</dbReference>
<dbReference type="Pfam" id="PF25752">
    <property type="entry name" value="DUF1619_N"/>
    <property type="match status" value="1"/>
</dbReference>
<evidence type="ECO:0000256" key="5">
    <source>
        <dbReference type="ARBA" id="ARBA00023180"/>
    </source>
</evidence>
<evidence type="ECO:0000256" key="2">
    <source>
        <dbReference type="ARBA" id="ARBA00011495"/>
    </source>
</evidence>
<dbReference type="STRING" id="9305.ENSSHAP00000016231"/>
<dbReference type="HOGENOM" id="CLU_016974_0_1_1"/>
<dbReference type="GO" id="GO:0036038">
    <property type="term" value="C:MKS complex"/>
    <property type="evidence" value="ECO:0007669"/>
    <property type="project" value="TreeGrafter"/>
</dbReference>
<name>G3WLC6_SARHA</name>
<keyword evidence="4" id="KW-0970">Cilium biogenesis/degradation</keyword>
<keyword evidence="5" id="KW-0325">Glycoprotein</keyword>
<protein>
    <submittedName>
        <fullName evidence="10">Tectonic family member 1</fullName>
    </submittedName>
</protein>
<dbReference type="eggNOG" id="ENOG502QUK6">
    <property type="taxonomic scope" value="Eukaryota"/>
</dbReference>
<dbReference type="FunCoup" id="G3WLC6">
    <property type="interactions" value="737"/>
</dbReference>
<accession>G3WLC6</accession>
<comment type="similarity">
    <text evidence="1">Belongs to the tectonic family.</text>
</comment>
<feature type="signal peptide" evidence="7">
    <location>
        <begin position="1"/>
        <end position="19"/>
    </location>
</feature>
<dbReference type="PANTHER" id="PTHR14611:SF1">
    <property type="entry name" value="TECTONIC-1"/>
    <property type="match status" value="1"/>
</dbReference>
<dbReference type="AlphaFoldDB" id="G3WLC6"/>
<reference evidence="10" key="3">
    <citation type="submission" date="2025-09" db="UniProtKB">
        <authorList>
            <consortium name="Ensembl"/>
        </authorList>
    </citation>
    <scope>IDENTIFICATION</scope>
</reference>
<dbReference type="InterPro" id="IPR040354">
    <property type="entry name" value="TCTN1-3"/>
</dbReference>
<evidence type="ECO:0000256" key="6">
    <source>
        <dbReference type="SAM" id="MobiDB-lite"/>
    </source>
</evidence>
<dbReference type="GO" id="GO:0060271">
    <property type="term" value="P:cilium assembly"/>
    <property type="evidence" value="ECO:0007669"/>
    <property type="project" value="TreeGrafter"/>
</dbReference>
<keyword evidence="3 7" id="KW-0732">Signal</keyword>
<feature type="compositionally biased region" description="Basic and acidic residues" evidence="6">
    <location>
        <begin position="22"/>
        <end position="36"/>
    </location>
</feature>
<evidence type="ECO:0000259" key="9">
    <source>
        <dbReference type="Pfam" id="PF25752"/>
    </source>
</evidence>
<feature type="domain" description="Tectonic-1-3" evidence="8">
    <location>
        <begin position="377"/>
        <end position="557"/>
    </location>
</feature>
<comment type="subunit">
    <text evidence="2">Part of the tectonic-like complex (also named B9 complex).</text>
</comment>
<feature type="domain" description="Tectonic-1-3" evidence="8">
    <location>
        <begin position="203"/>
        <end position="367"/>
    </location>
</feature>
<reference evidence="10" key="2">
    <citation type="submission" date="2025-08" db="UniProtKB">
        <authorList>
            <consortium name="Ensembl"/>
        </authorList>
    </citation>
    <scope>IDENTIFICATION</scope>
</reference>
<dbReference type="InterPro" id="IPR011677">
    <property type="entry name" value="TCTN1-3_dom"/>
</dbReference>
<dbReference type="Pfam" id="PF07773">
    <property type="entry name" value="TCTN_DUF1619"/>
    <property type="match status" value="2"/>
</dbReference>
<dbReference type="GO" id="GO:1904491">
    <property type="term" value="P:protein localization to ciliary transition zone"/>
    <property type="evidence" value="ECO:0007669"/>
    <property type="project" value="TreeGrafter"/>
</dbReference>
<dbReference type="Ensembl" id="ENSSHAT00000016365.2">
    <property type="protein sequence ID" value="ENSSHAP00000016231.2"/>
    <property type="gene ID" value="ENSSHAG00000013814.2"/>
</dbReference>
<reference evidence="10 11" key="1">
    <citation type="journal article" date="2011" name="Proc. Natl. Acad. Sci. U.S.A.">
        <title>Genetic diversity and population structure of the endangered marsupial Sarcophilus harrisii (Tasmanian devil).</title>
        <authorList>
            <person name="Miller W."/>
            <person name="Hayes V.M."/>
            <person name="Ratan A."/>
            <person name="Petersen D.C."/>
            <person name="Wittekindt N.E."/>
            <person name="Miller J."/>
            <person name="Walenz B."/>
            <person name="Knight J."/>
            <person name="Qi J."/>
            <person name="Zhao F."/>
            <person name="Wang Q."/>
            <person name="Bedoya-Reina O.C."/>
            <person name="Katiyar N."/>
            <person name="Tomsho L.P."/>
            <person name="Kasson L.M."/>
            <person name="Hardie R.A."/>
            <person name="Woodbridge P."/>
            <person name="Tindall E.A."/>
            <person name="Bertelsen M.F."/>
            <person name="Dixon D."/>
            <person name="Pyecroft S."/>
            <person name="Helgen K.M."/>
            <person name="Lesk A.M."/>
            <person name="Pringle T.H."/>
            <person name="Patterson N."/>
            <person name="Zhang Y."/>
            <person name="Kreiss A."/>
            <person name="Woods G.M."/>
            <person name="Jones M.E."/>
            <person name="Schuster S.C."/>
        </authorList>
    </citation>
    <scope>NUCLEOTIDE SEQUENCE [LARGE SCALE GENOMIC DNA]</scope>
</reference>
<evidence type="ECO:0000313" key="10">
    <source>
        <dbReference type="Ensembl" id="ENSSHAP00000016231.2"/>
    </source>
</evidence>
<evidence type="ECO:0000313" key="11">
    <source>
        <dbReference type="Proteomes" id="UP000007648"/>
    </source>
</evidence>
<dbReference type="PANTHER" id="PTHR14611">
    <property type="entry name" value="TECTONIC FAMILY MEMBER"/>
    <property type="match status" value="1"/>
</dbReference>
<feature type="chain" id="PRO_5029544757" evidence="7">
    <location>
        <begin position="20"/>
        <end position="584"/>
    </location>
</feature>
<evidence type="ECO:0000256" key="3">
    <source>
        <dbReference type="ARBA" id="ARBA00022729"/>
    </source>
</evidence>
<dbReference type="GeneTree" id="ENSGT00570000079101"/>
<feature type="region of interest" description="Disordered" evidence="6">
    <location>
        <begin position="19"/>
        <end position="66"/>
    </location>
</feature>
<evidence type="ECO:0000259" key="8">
    <source>
        <dbReference type="Pfam" id="PF07773"/>
    </source>
</evidence>
<organism evidence="10 11">
    <name type="scientific">Sarcophilus harrisii</name>
    <name type="common">Tasmanian devil</name>
    <name type="synonym">Sarcophilus laniarius</name>
    <dbReference type="NCBI Taxonomy" id="9305"/>
    <lineage>
        <taxon>Eukaryota</taxon>
        <taxon>Metazoa</taxon>
        <taxon>Chordata</taxon>
        <taxon>Craniata</taxon>
        <taxon>Vertebrata</taxon>
        <taxon>Euteleostomi</taxon>
        <taxon>Mammalia</taxon>
        <taxon>Metatheria</taxon>
        <taxon>Dasyuromorphia</taxon>
        <taxon>Dasyuridae</taxon>
        <taxon>Sarcophilus</taxon>
    </lineage>
</organism>
<dbReference type="InterPro" id="IPR057724">
    <property type="entry name" value="TCTN1-3_N"/>
</dbReference>
<evidence type="ECO:0000256" key="7">
    <source>
        <dbReference type="SAM" id="SignalP"/>
    </source>
</evidence>